<evidence type="ECO:0000313" key="2">
    <source>
        <dbReference type="Proteomes" id="UP000440513"/>
    </source>
</evidence>
<comment type="caution">
    <text evidence="1">The sequence shown here is derived from an EMBL/GenBank/DDBJ whole genome shotgun (WGS) entry which is preliminary data.</text>
</comment>
<dbReference type="AlphaFoldDB" id="A0A7X2P661"/>
<organism evidence="1 2">
    <name type="scientific">Oliverpabstia intestinalis</name>
    <dbReference type="NCBI Taxonomy" id="2606633"/>
    <lineage>
        <taxon>Bacteria</taxon>
        <taxon>Bacillati</taxon>
        <taxon>Bacillota</taxon>
        <taxon>Clostridia</taxon>
        <taxon>Lachnospirales</taxon>
        <taxon>Lachnospiraceae</taxon>
        <taxon>Oliverpabstia</taxon>
    </lineage>
</organism>
<evidence type="ECO:0000313" key="1">
    <source>
        <dbReference type="EMBL" id="MST67722.1"/>
    </source>
</evidence>
<proteinExistence type="predicted"/>
<dbReference type="Proteomes" id="UP000440513">
    <property type="component" value="Unassembled WGS sequence"/>
</dbReference>
<reference evidence="1 2" key="1">
    <citation type="submission" date="2019-08" db="EMBL/GenBank/DDBJ databases">
        <title>In-depth cultivation of the pig gut microbiome towards novel bacterial diversity and tailored functional studies.</title>
        <authorList>
            <person name="Wylensek D."/>
            <person name="Hitch T.C.A."/>
            <person name="Clavel T."/>
        </authorList>
    </citation>
    <scope>NUCLEOTIDE SEQUENCE [LARGE SCALE GENOMIC DNA]</scope>
    <source>
        <strain evidence="1 2">BSM-380-WT-5A</strain>
    </source>
</reference>
<protein>
    <submittedName>
        <fullName evidence="1">Uncharacterized protein</fullName>
    </submittedName>
</protein>
<accession>A0A7X2P661</accession>
<sequence>MKTWKLIVLMLCCSMIGVCEKYLYDYFAHSVENKEDYANFIDIGFSDDTKMIRKVHKVC</sequence>
<dbReference type="EMBL" id="VUMS01000037">
    <property type="protein sequence ID" value="MST67722.1"/>
    <property type="molecule type" value="Genomic_DNA"/>
</dbReference>
<keyword evidence="2" id="KW-1185">Reference proteome</keyword>
<gene>
    <name evidence="1" type="ORF">FYJ57_13630</name>
</gene>
<dbReference type="RefSeq" id="WP_154433069.1">
    <property type="nucleotide sequence ID" value="NZ_JBQHQP010000024.1"/>
</dbReference>
<name>A0A7X2P661_9FIRM</name>